<sequence length="191" mass="19691">MVVAAVGLVSAVTACDATPEAAPTGSTVSAPTEPQVSTSPGEFPVPPLRLPSVAPGAACPVTESKPWANPDQAPRVIGSGPLYPIASYFPDNALPLRDRNQDGSYTVKARWLAAGYTGPVLVRVGRIDGPGSASMQFSYLGESRDDGHHAVLTNPDTDLPATTTVSGPGCYAYQVDGTSFSYTVVFRAAPA</sequence>
<evidence type="ECO:0000256" key="1">
    <source>
        <dbReference type="SAM" id="MobiDB-lite"/>
    </source>
</evidence>
<organism evidence="2 3">
    <name type="scientific">Micromonospora sonchi</name>
    <dbReference type="NCBI Taxonomy" id="1763543"/>
    <lineage>
        <taxon>Bacteria</taxon>
        <taxon>Bacillati</taxon>
        <taxon>Actinomycetota</taxon>
        <taxon>Actinomycetes</taxon>
        <taxon>Micromonosporales</taxon>
        <taxon>Micromonosporaceae</taxon>
        <taxon>Micromonospora</taxon>
    </lineage>
</organism>
<name>A0A917X392_9ACTN</name>
<accession>A0A917X392</accession>
<evidence type="ECO:0000313" key="2">
    <source>
        <dbReference type="EMBL" id="GGM60430.1"/>
    </source>
</evidence>
<reference evidence="2" key="2">
    <citation type="submission" date="2020-09" db="EMBL/GenBank/DDBJ databases">
        <authorList>
            <person name="Sun Q."/>
            <person name="Zhou Y."/>
        </authorList>
    </citation>
    <scope>NUCLEOTIDE SEQUENCE</scope>
    <source>
        <strain evidence="2">CGMCC 4.7312</strain>
    </source>
</reference>
<feature type="compositionally biased region" description="Polar residues" evidence="1">
    <location>
        <begin position="24"/>
        <end position="40"/>
    </location>
</feature>
<protein>
    <submittedName>
        <fullName evidence="2">Uncharacterized protein</fullName>
    </submittedName>
</protein>
<dbReference type="EMBL" id="BMNB01000033">
    <property type="protein sequence ID" value="GGM60430.1"/>
    <property type="molecule type" value="Genomic_DNA"/>
</dbReference>
<reference evidence="2" key="1">
    <citation type="journal article" date="2014" name="Int. J. Syst. Evol. Microbiol.">
        <title>Complete genome sequence of Corynebacterium casei LMG S-19264T (=DSM 44701T), isolated from a smear-ripened cheese.</title>
        <authorList>
            <consortium name="US DOE Joint Genome Institute (JGI-PGF)"/>
            <person name="Walter F."/>
            <person name="Albersmeier A."/>
            <person name="Kalinowski J."/>
            <person name="Ruckert C."/>
        </authorList>
    </citation>
    <scope>NUCLEOTIDE SEQUENCE</scope>
    <source>
        <strain evidence="2">CGMCC 4.7312</strain>
    </source>
</reference>
<keyword evidence="3" id="KW-1185">Reference proteome</keyword>
<proteinExistence type="predicted"/>
<dbReference type="Proteomes" id="UP000608890">
    <property type="component" value="Unassembled WGS sequence"/>
</dbReference>
<evidence type="ECO:0000313" key="3">
    <source>
        <dbReference type="Proteomes" id="UP000608890"/>
    </source>
</evidence>
<comment type="caution">
    <text evidence="2">The sequence shown here is derived from an EMBL/GenBank/DDBJ whole genome shotgun (WGS) entry which is preliminary data.</text>
</comment>
<dbReference type="AlphaFoldDB" id="A0A917X392"/>
<gene>
    <name evidence="2" type="ORF">GCM10011608_51820</name>
</gene>
<feature type="region of interest" description="Disordered" evidence="1">
    <location>
        <begin position="19"/>
        <end position="42"/>
    </location>
</feature>